<reference evidence="16" key="1">
    <citation type="submission" date="2022-01" db="EMBL/GenBank/DDBJ databases">
        <authorList>
            <person name="King R."/>
        </authorList>
    </citation>
    <scope>NUCLEOTIDE SEQUENCE</scope>
</reference>
<evidence type="ECO:0000256" key="1">
    <source>
        <dbReference type="ARBA" id="ARBA00001971"/>
    </source>
</evidence>
<dbReference type="EMBL" id="OU895879">
    <property type="protein sequence ID" value="CAG9808086.1"/>
    <property type="molecule type" value="Genomic_DNA"/>
</dbReference>
<dbReference type="Pfam" id="PF00067">
    <property type="entry name" value="p450"/>
    <property type="match status" value="1"/>
</dbReference>
<dbReference type="PROSITE" id="PS00086">
    <property type="entry name" value="CYTOCHROME_P450"/>
    <property type="match status" value="1"/>
</dbReference>
<evidence type="ECO:0000256" key="8">
    <source>
        <dbReference type="ARBA" id="ARBA00022824"/>
    </source>
</evidence>
<comment type="cofactor">
    <cofactor evidence="1 14">
        <name>heme</name>
        <dbReference type="ChEBI" id="CHEBI:30413"/>
    </cofactor>
</comment>
<comment type="similarity">
    <text evidence="5 15">Belongs to the cytochrome P450 family.</text>
</comment>
<dbReference type="PRINTS" id="PR00465">
    <property type="entry name" value="EP450IV"/>
</dbReference>
<feature type="binding site" description="axial binding residue" evidence="14">
    <location>
        <position position="433"/>
    </location>
    <ligand>
        <name>heme</name>
        <dbReference type="ChEBI" id="CHEBI:30413"/>
    </ligand>
    <ligandPart>
        <name>Fe</name>
        <dbReference type="ChEBI" id="CHEBI:18248"/>
    </ligandPart>
</feature>
<evidence type="ECO:0000256" key="3">
    <source>
        <dbReference type="ARBA" id="ARBA00004174"/>
    </source>
</evidence>
<dbReference type="InterPro" id="IPR002403">
    <property type="entry name" value="Cyt_P450_E_grp-IV"/>
</dbReference>
<sequence length="492" mass="57333">MLFIIITFTLLAIVCALTLAYINGKYKFFKTRRIVGPKPELFFGNMREAFFKRRHFSSIIDDFYQMYKDSEQIIGFYNITTPYYLLTSPEVIKQVLVKDFKHFRNNEFSGLSDKKKDPVMALNPFVMRDEEWKEKRTEVATGMTQNRLKSMFPLVQDVGKRFAEYLKVELKHNPSKSFDSREICVRYTCDTVSSCIFGIDGGSFTKKESEIINMGNKMIRSISDAAKSFLPKRLMPQDVQDFFIYLMEEAIKYRDSHSINRDDFLAHIISLKKKKEMSNIEMVAHGVTFFLDGFDTSSIGLAPIFYELGKNQRVQNKLREELLATFPNEDDITYDKLLDHQYLDNVIYESLRINPPITFANRECSENITLELNNKNITIGKGEKIIIPLVSIQQDPEYFHNPKEFIPERFDHGIKEYRDKGLLFPFGEGPRECLGKRFALLQVKIAIYSIIRNFEISVNEELTAKNLEIDPEELLMNVKKGGMWLNFKNIPC</sequence>
<keyword evidence="17" id="KW-1185">Reference proteome</keyword>
<keyword evidence="9" id="KW-0492">Microsome</keyword>
<evidence type="ECO:0000256" key="12">
    <source>
        <dbReference type="ARBA" id="ARBA00023033"/>
    </source>
</evidence>
<dbReference type="GO" id="GO:0020037">
    <property type="term" value="F:heme binding"/>
    <property type="evidence" value="ECO:0007669"/>
    <property type="project" value="InterPro"/>
</dbReference>
<proteinExistence type="inferred from homology"/>
<evidence type="ECO:0000256" key="10">
    <source>
        <dbReference type="ARBA" id="ARBA00023002"/>
    </source>
</evidence>
<dbReference type="CDD" id="cd11056">
    <property type="entry name" value="CYP6-like"/>
    <property type="match status" value="1"/>
</dbReference>
<reference evidence="16" key="2">
    <citation type="submission" date="2022-10" db="EMBL/GenBank/DDBJ databases">
        <authorList>
            <consortium name="ENA_rothamsted_submissions"/>
            <consortium name="culmorum"/>
            <person name="King R."/>
        </authorList>
    </citation>
    <scope>NUCLEOTIDE SEQUENCE</scope>
</reference>
<evidence type="ECO:0000256" key="6">
    <source>
        <dbReference type="ARBA" id="ARBA00022617"/>
    </source>
</evidence>
<evidence type="ECO:0000256" key="14">
    <source>
        <dbReference type="PIRSR" id="PIRSR602403-1"/>
    </source>
</evidence>
<dbReference type="Gene3D" id="1.10.630.10">
    <property type="entry name" value="Cytochrome P450"/>
    <property type="match status" value="1"/>
</dbReference>
<keyword evidence="6 14" id="KW-0349">Heme</keyword>
<evidence type="ECO:0000256" key="7">
    <source>
        <dbReference type="ARBA" id="ARBA00022723"/>
    </source>
</evidence>
<dbReference type="PRINTS" id="PR00385">
    <property type="entry name" value="P450"/>
</dbReference>
<dbReference type="Proteomes" id="UP001153620">
    <property type="component" value="Chromosome 3"/>
</dbReference>
<evidence type="ECO:0000256" key="9">
    <source>
        <dbReference type="ARBA" id="ARBA00022848"/>
    </source>
</evidence>
<dbReference type="FunFam" id="1.10.630.10:FF:000182">
    <property type="entry name" value="Cytochrome P450 3A4"/>
    <property type="match status" value="1"/>
</dbReference>
<evidence type="ECO:0000256" key="4">
    <source>
        <dbReference type="ARBA" id="ARBA00004406"/>
    </source>
</evidence>
<comment type="subcellular location">
    <subcellularLocation>
        <location evidence="4">Endoplasmic reticulum membrane</location>
        <topology evidence="4">Peripheral membrane protein</topology>
    </subcellularLocation>
    <subcellularLocation>
        <location evidence="3">Microsome membrane</location>
        <topology evidence="3">Peripheral membrane protein</topology>
    </subcellularLocation>
</comment>
<protein>
    <recommendedName>
        <fullName evidence="18">Cytochrome P450</fullName>
    </recommendedName>
</protein>
<keyword evidence="7 14" id="KW-0479">Metal-binding</keyword>
<dbReference type="OrthoDB" id="2789670at2759"/>
<dbReference type="GO" id="GO:0004497">
    <property type="term" value="F:monooxygenase activity"/>
    <property type="evidence" value="ECO:0007669"/>
    <property type="project" value="UniProtKB-KW"/>
</dbReference>
<dbReference type="SUPFAM" id="SSF48264">
    <property type="entry name" value="Cytochrome P450"/>
    <property type="match status" value="1"/>
</dbReference>
<dbReference type="PANTHER" id="PTHR24292">
    <property type="entry name" value="CYTOCHROME P450"/>
    <property type="match status" value="1"/>
</dbReference>
<dbReference type="InterPro" id="IPR017972">
    <property type="entry name" value="Cyt_P450_CS"/>
</dbReference>
<keyword evidence="13" id="KW-0472">Membrane</keyword>
<organism evidence="16 17">
    <name type="scientific">Chironomus riparius</name>
    <dbReference type="NCBI Taxonomy" id="315576"/>
    <lineage>
        <taxon>Eukaryota</taxon>
        <taxon>Metazoa</taxon>
        <taxon>Ecdysozoa</taxon>
        <taxon>Arthropoda</taxon>
        <taxon>Hexapoda</taxon>
        <taxon>Insecta</taxon>
        <taxon>Pterygota</taxon>
        <taxon>Neoptera</taxon>
        <taxon>Endopterygota</taxon>
        <taxon>Diptera</taxon>
        <taxon>Nematocera</taxon>
        <taxon>Chironomoidea</taxon>
        <taxon>Chironomidae</taxon>
        <taxon>Chironominae</taxon>
        <taxon>Chironomus</taxon>
    </lineage>
</organism>
<evidence type="ECO:0000256" key="11">
    <source>
        <dbReference type="ARBA" id="ARBA00023004"/>
    </source>
</evidence>
<gene>
    <name evidence="16" type="ORF">CHIRRI_LOCUS10932</name>
</gene>
<keyword evidence="11 14" id="KW-0408">Iron</keyword>
<keyword evidence="8" id="KW-0256">Endoplasmic reticulum</keyword>
<dbReference type="InterPro" id="IPR001128">
    <property type="entry name" value="Cyt_P450"/>
</dbReference>
<dbReference type="AlphaFoldDB" id="A0A9N9S188"/>
<dbReference type="InterPro" id="IPR036396">
    <property type="entry name" value="Cyt_P450_sf"/>
</dbReference>
<evidence type="ECO:0000256" key="13">
    <source>
        <dbReference type="ARBA" id="ARBA00023136"/>
    </source>
</evidence>
<evidence type="ECO:0008006" key="18">
    <source>
        <dbReference type="Google" id="ProtNLM"/>
    </source>
</evidence>
<accession>A0A9N9S188</accession>
<comment type="function">
    <text evidence="2">May be involved in the metabolism of insect hormones and in the breakdown of synthetic insecticides.</text>
</comment>
<name>A0A9N9S188_9DIPT</name>
<dbReference type="GO" id="GO:0005506">
    <property type="term" value="F:iron ion binding"/>
    <property type="evidence" value="ECO:0007669"/>
    <property type="project" value="InterPro"/>
</dbReference>
<keyword evidence="10 15" id="KW-0560">Oxidoreductase</keyword>
<evidence type="ECO:0000313" key="17">
    <source>
        <dbReference type="Proteomes" id="UP001153620"/>
    </source>
</evidence>
<dbReference type="GO" id="GO:0005789">
    <property type="term" value="C:endoplasmic reticulum membrane"/>
    <property type="evidence" value="ECO:0007669"/>
    <property type="project" value="UniProtKB-SubCell"/>
</dbReference>
<evidence type="ECO:0000256" key="2">
    <source>
        <dbReference type="ARBA" id="ARBA00003690"/>
    </source>
</evidence>
<dbReference type="PANTHER" id="PTHR24292:SF84">
    <property type="entry name" value="CYTOCHROME P450 28A5-RELATED"/>
    <property type="match status" value="1"/>
</dbReference>
<dbReference type="InterPro" id="IPR050476">
    <property type="entry name" value="Insect_CytP450_Detox"/>
</dbReference>
<evidence type="ECO:0000256" key="5">
    <source>
        <dbReference type="ARBA" id="ARBA00010617"/>
    </source>
</evidence>
<evidence type="ECO:0000256" key="15">
    <source>
        <dbReference type="RuleBase" id="RU000461"/>
    </source>
</evidence>
<dbReference type="GO" id="GO:0016705">
    <property type="term" value="F:oxidoreductase activity, acting on paired donors, with incorporation or reduction of molecular oxygen"/>
    <property type="evidence" value="ECO:0007669"/>
    <property type="project" value="InterPro"/>
</dbReference>
<evidence type="ECO:0000313" key="16">
    <source>
        <dbReference type="EMBL" id="CAG9808086.1"/>
    </source>
</evidence>
<keyword evidence="12 15" id="KW-0503">Monooxygenase</keyword>